<comment type="caution">
    <text evidence="7">The sequence shown here is derived from an EMBL/GenBank/DDBJ whole genome shotgun (WGS) entry which is preliminary data.</text>
</comment>
<dbReference type="PANTHER" id="PTHR43065">
    <property type="entry name" value="SENSOR HISTIDINE KINASE"/>
    <property type="match status" value="1"/>
</dbReference>
<dbReference type="InterPro" id="IPR036890">
    <property type="entry name" value="HATPase_C_sf"/>
</dbReference>
<dbReference type="AlphaFoldDB" id="A0A5R8ZHI1"/>
<protein>
    <recommendedName>
        <fullName evidence="2">histidine kinase</fullName>
        <ecNumber evidence="2">2.7.13.3</ecNumber>
    </recommendedName>
</protein>
<dbReference type="InterPro" id="IPR005467">
    <property type="entry name" value="His_kinase_dom"/>
</dbReference>
<dbReference type="Pfam" id="PF00512">
    <property type="entry name" value="HisKA"/>
    <property type="match status" value="1"/>
</dbReference>
<dbReference type="InterPro" id="IPR003661">
    <property type="entry name" value="HisK_dim/P_dom"/>
</dbReference>
<dbReference type="Gene3D" id="3.30.565.10">
    <property type="entry name" value="Histidine kinase-like ATPase, C-terminal domain"/>
    <property type="match status" value="1"/>
</dbReference>
<dbReference type="SMART" id="SM00388">
    <property type="entry name" value="HisKA"/>
    <property type="match status" value="1"/>
</dbReference>
<dbReference type="InterPro" id="IPR035965">
    <property type="entry name" value="PAS-like_dom_sf"/>
</dbReference>
<name>A0A5R8ZHI1_9PSED</name>
<evidence type="ECO:0000256" key="1">
    <source>
        <dbReference type="ARBA" id="ARBA00000085"/>
    </source>
</evidence>
<dbReference type="InterPro" id="IPR000014">
    <property type="entry name" value="PAS"/>
</dbReference>
<dbReference type="PRINTS" id="PR00344">
    <property type="entry name" value="BCTRLSENSOR"/>
</dbReference>
<dbReference type="OrthoDB" id="9770473at2"/>
<dbReference type="SUPFAM" id="SSF47384">
    <property type="entry name" value="Homodimeric domain of signal transducing histidine kinase"/>
    <property type="match status" value="1"/>
</dbReference>
<dbReference type="InterPro" id="IPR011006">
    <property type="entry name" value="CheY-like_superfamily"/>
</dbReference>
<dbReference type="SUPFAM" id="SSF55874">
    <property type="entry name" value="ATPase domain of HSP90 chaperone/DNA topoisomerase II/histidine kinase"/>
    <property type="match status" value="1"/>
</dbReference>
<dbReference type="InterPro" id="IPR001789">
    <property type="entry name" value="Sig_transdc_resp-reg_receiver"/>
</dbReference>
<dbReference type="EC" id="2.7.13.3" evidence="2"/>
<dbReference type="PROSITE" id="PS50109">
    <property type="entry name" value="HIS_KIN"/>
    <property type="match status" value="1"/>
</dbReference>
<evidence type="ECO:0000313" key="8">
    <source>
        <dbReference type="Proteomes" id="UP000309819"/>
    </source>
</evidence>
<evidence type="ECO:0000256" key="3">
    <source>
        <dbReference type="ARBA" id="ARBA00022553"/>
    </source>
</evidence>
<dbReference type="Gene3D" id="3.30.450.20">
    <property type="entry name" value="PAS domain"/>
    <property type="match status" value="1"/>
</dbReference>
<evidence type="ECO:0000259" key="6">
    <source>
        <dbReference type="PROSITE" id="PS50110"/>
    </source>
</evidence>
<evidence type="ECO:0000259" key="5">
    <source>
        <dbReference type="PROSITE" id="PS50109"/>
    </source>
</evidence>
<dbReference type="Gene3D" id="3.40.50.2300">
    <property type="match status" value="1"/>
</dbReference>
<dbReference type="InterPro" id="IPR004358">
    <property type="entry name" value="Sig_transdc_His_kin-like_C"/>
</dbReference>
<evidence type="ECO:0000256" key="2">
    <source>
        <dbReference type="ARBA" id="ARBA00012438"/>
    </source>
</evidence>
<organism evidence="7 8">
    <name type="scientific">Pseudomonas mosselii</name>
    <dbReference type="NCBI Taxonomy" id="78327"/>
    <lineage>
        <taxon>Bacteria</taxon>
        <taxon>Pseudomonadati</taxon>
        <taxon>Pseudomonadota</taxon>
        <taxon>Gammaproteobacteria</taxon>
        <taxon>Pseudomonadales</taxon>
        <taxon>Pseudomonadaceae</taxon>
        <taxon>Pseudomonas</taxon>
    </lineage>
</organism>
<feature type="modified residue" description="4-aspartylphosphate" evidence="4">
    <location>
        <position position="585"/>
    </location>
</feature>
<dbReference type="Gene3D" id="1.10.287.130">
    <property type="match status" value="1"/>
</dbReference>
<dbReference type="Pfam" id="PF00072">
    <property type="entry name" value="Response_reg"/>
    <property type="match status" value="1"/>
</dbReference>
<proteinExistence type="predicted"/>
<comment type="catalytic activity">
    <reaction evidence="1">
        <text>ATP + protein L-histidine = ADP + protein N-phospho-L-histidine.</text>
        <dbReference type="EC" id="2.7.13.3"/>
    </reaction>
</comment>
<dbReference type="SMART" id="SM00387">
    <property type="entry name" value="HATPase_c"/>
    <property type="match status" value="1"/>
</dbReference>
<reference evidence="7 8" key="1">
    <citation type="submission" date="2019-05" db="EMBL/GenBank/DDBJ databases">
        <title>Pseudomonas sp. SC006 isolated from lettuce that can produce HBGAs.</title>
        <authorList>
            <person name="Wang D."/>
            <person name="Liao N."/>
            <person name="Liu D."/>
            <person name="Zhang Z."/>
            <person name="Zou S."/>
        </authorList>
    </citation>
    <scope>NUCLEOTIDE SEQUENCE [LARGE SCALE GENOMIC DNA]</scope>
    <source>
        <strain evidence="7 8">SC006</strain>
    </source>
</reference>
<dbReference type="SUPFAM" id="SSF55785">
    <property type="entry name" value="PYP-like sensor domain (PAS domain)"/>
    <property type="match status" value="1"/>
</dbReference>
<dbReference type="InterPro" id="IPR013655">
    <property type="entry name" value="PAS_fold_3"/>
</dbReference>
<dbReference type="Pfam" id="PF08447">
    <property type="entry name" value="PAS_3"/>
    <property type="match status" value="1"/>
</dbReference>
<dbReference type="InterPro" id="IPR003594">
    <property type="entry name" value="HATPase_dom"/>
</dbReference>
<dbReference type="Pfam" id="PF02518">
    <property type="entry name" value="HATPase_c"/>
    <property type="match status" value="1"/>
</dbReference>
<accession>A0A5R8ZHI1</accession>
<evidence type="ECO:0000256" key="4">
    <source>
        <dbReference type="PROSITE-ProRule" id="PRU00169"/>
    </source>
</evidence>
<sequence>MNGSIVSHDWSRSPLGPLSHWPPALRIAVDMLQLSPFPCAVVWGPELCVVQNDAYPIRGLQGRCFHDLWEAADPPMGAALFKALEGHGSYVEAVRLPGSGEGPFACYYSPLRDDYGSVAGFLHTVIAASVDAELTREWRERAQSFEAQLASYLANSEYTWQLSPDVMLMLDSQQCLRLANPSGQRLLGWSEPTSPVDSASLLALLHPADCTEALLALIALGKQGGASTFEARIRHVDGHYCWFSWTTVSGQAMPMLVGRDISQQRQAVQQLAEAALRDSSRLESAIKLAGGMGHEMNNVLSGVGSSLELLERRLLQGRQENLEYYVKLARECAERAIGLTHNLLAFARSQPLSPTPLDINQLLRDAQSLLRQSLGSEIQLDWQLDTELWPVQLDADQLRNSLLHLCANAHEACLGRGRVSIRSTNERLTTVQEGRSSLPAGDYVAIQVEDDGHGMSAEDLRQAFEPFFTTKALGRGSGLGLPMVHGFVRQSGGHVWIESVQGQGTRVMMMFPRYPGSLPEPQMPDLEPFAVQGERLLLIDDEVSLRRLMKEALLDRGYAVDDASDANTGMGHFRVGGPFDLVITDIGLPDGFNGRQAARAMRMLEPGQKVLFITGYTEEQIEPPMLAEQGVALLYKPFTLEALCQQVKRMLHG</sequence>
<keyword evidence="3 4" id="KW-0597">Phosphoprotein</keyword>
<dbReference type="GO" id="GO:0000155">
    <property type="term" value="F:phosphorelay sensor kinase activity"/>
    <property type="evidence" value="ECO:0007669"/>
    <property type="project" value="InterPro"/>
</dbReference>
<gene>
    <name evidence="7" type="ORF">FEM01_03440</name>
</gene>
<dbReference type="PROSITE" id="PS50110">
    <property type="entry name" value="RESPONSE_REGULATORY"/>
    <property type="match status" value="1"/>
</dbReference>
<dbReference type="InterPro" id="IPR036097">
    <property type="entry name" value="HisK_dim/P_sf"/>
</dbReference>
<dbReference type="SMART" id="SM00448">
    <property type="entry name" value="REC"/>
    <property type="match status" value="1"/>
</dbReference>
<dbReference type="Proteomes" id="UP000309819">
    <property type="component" value="Unassembled WGS sequence"/>
</dbReference>
<feature type="domain" description="Histidine kinase" evidence="5">
    <location>
        <begin position="291"/>
        <end position="515"/>
    </location>
</feature>
<dbReference type="EMBL" id="VAUO01000001">
    <property type="protein sequence ID" value="TLP65239.1"/>
    <property type="molecule type" value="Genomic_DNA"/>
</dbReference>
<keyword evidence="8" id="KW-1185">Reference proteome</keyword>
<dbReference type="RefSeq" id="WP_138217862.1">
    <property type="nucleotide sequence ID" value="NZ_VAUO01000001.1"/>
</dbReference>
<dbReference type="PANTHER" id="PTHR43065:SF42">
    <property type="entry name" value="TWO-COMPONENT SENSOR PPRA"/>
    <property type="match status" value="1"/>
</dbReference>
<feature type="domain" description="Response regulatory" evidence="6">
    <location>
        <begin position="535"/>
        <end position="651"/>
    </location>
</feature>
<evidence type="ECO:0000313" key="7">
    <source>
        <dbReference type="EMBL" id="TLP65239.1"/>
    </source>
</evidence>
<dbReference type="SUPFAM" id="SSF52172">
    <property type="entry name" value="CheY-like"/>
    <property type="match status" value="1"/>
</dbReference>
<dbReference type="CDD" id="cd00130">
    <property type="entry name" value="PAS"/>
    <property type="match status" value="1"/>
</dbReference>